<accession>A0ABR7X2G4</accession>
<dbReference type="Proteomes" id="UP000618754">
    <property type="component" value="Unassembled WGS sequence"/>
</dbReference>
<evidence type="ECO:0000256" key="1">
    <source>
        <dbReference type="SAM" id="SignalP"/>
    </source>
</evidence>
<dbReference type="Pfam" id="PF14059">
    <property type="entry name" value="DUF4251"/>
    <property type="match status" value="1"/>
</dbReference>
<sequence length="171" mass="18843">MKTLVKILFALLIAVAVVNPAGAQSQKAIKEAKKAAEIKSLIDSKNYIFQASYMYPSGGGSRYLTSPYDLTVSPDTVEAYLPYFGVAYSGAGYNSSDDNGIKFKSTRFDYAAKTKKDGSYTINIKANDTRNATQMTLQVYTNGNADLTVVSMNRQQIRFNGYIKERSKPKV</sequence>
<keyword evidence="1" id="KW-0732">Signal</keyword>
<proteinExistence type="predicted"/>
<dbReference type="Gene3D" id="2.40.128.410">
    <property type="match status" value="1"/>
</dbReference>
<comment type="caution">
    <text evidence="2">The sequence shown here is derived from an EMBL/GenBank/DDBJ whole genome shotgun (WGS) entry which is preliminary data.</text>
</comment>
<organism evidence="2 3">
    <name type="scientific">Mucilaginibacter rigui</name>
    <dbReference type="NCBI Taxonomy" id="534635"/>
    <lineage>
        <taxon>Bacteria</taxon>
        <taxon>Pseudomonadati</taxon>
        <taxon>Bacteroidota</taxon>
        <taxon>Sphingobacteriia</taxon>
        <taxon>Sphingobacteriales</taxon>
        <taxon>Sphingobacteriaceae</taxon>
        <taxon>Mucilaginibacter</taxon>
    </lineage>
</organism>
<feature type="signal peptide" evidence="1">
    <location>
        <begin position="1"/>
        <end position="23"/>
    </location>
</feature>
<gene>
    <name evidence="2" type="ORF">IDJ75_05780</name>
</gene>
<evidence type="ECO:0000313" key="3">
    <source>
        <dbReference type="Proteomes" id="UP000618754"/>
    </source>
</evidence>
<dbReference type="RefSeq" id="WP_191174630.1">
    <property type="nucleotide sequence ID" value="NZ_JACWMW010000001.1"/>
</dbReference>
<keyword evidence="3" id="KW-1185">Reference proteome</keyword>
<evidence type="ECO:0000313" key="2">
    <source>
        <dbReference type="EMBL" id="MBD1384779.1"/>
    </source>
</evidence>
<dbReference type="InterPro" id="IPR025347">
    <property type="entry name" value="DUF4251"/>
</dbReference>
<reference evidence="2 3" key="1">
    <citation type="submission" date="2020-09" db="EMBL/GenBank/DDBJ databases">
        <title>Novel species of Mucilaginibacter isolated from a glacier on the Tibetan Plateau.</title>
        <authorList>
            <person name="Liu Q."/>
            <person name="Xin Y.-H."/>
        </authorList>
    </citation>
    <scope>NUCLEOTIDE SEQUENCE [LARGE SCALE GENOMIC DNA]</scope>
    <source>
        <strain evidence="2 3">CGMCC 1.13878</strain>
    </source>
</reference>
<feature type="chain" id="PRO_5047288107" evidence="1">
    <location>
        <begin position="24"/>
        <end position="171"/>
    </location>
</feature>
<protein>
    <submittedName>
        <fullName evidence="2">DUF4251 domain-containing protein</fullName>
    </submittedName>
</protein>
<name>A0ABR7X2G4_9SPHI</name>
<dbReference type="EMBL" id="JACWMW010000001">
    <property type="protein sequence ID" value="MBD1384779.1"/>
    <property type="molecule type" value="Genomic_DNA"/>
</dbReference>